<evidence type="ECO:0000256" key="10">
    <source>
        <dbReference type="ARBA" id="ARBA00023128"/>
    </source>
</evidence>
<evidence type="ECO:0000313" key="21">
    <source>
        <dbReference type="Proteomes" id="UP000285301"/>
    </source>
</evidence>
<dbReference type="InterPro" id="IPR003593">
    <property type="entry name" value="AAA+_ATPase"/>
</dbReference>
<evidence type="ECO:0000256" key="11">
    <source>
        <dbReference type="ARBA" id="ARBA00023136"/>
    </source>
</evidence>
<dbReference type="Pfam" id="PF25426">
    <property type="entry name" value="AAA_lid_BCS1"/>
    <property type="match status" value="1"/>
</dbReference>
<dbReference type="EMBL" id="NCKU01003761">
    <property type="protein sequence ID" value="RWS06972.1"/>
    <property type="molecule type" value="Genomic_DNA"/>
</dbReference>
<evidence type="ECO:0000256" key="13">
    <source>
        <dbReference type="ARBA" id="ARBA00048778"/>
    </source>
</evidence>
<evidence type="ECO:0000256" key="7">
    <source>
        <dbReference type="ARBA" id="ARBA00022801"/>
    </source>
</evidence>
<evidence type="ECO:0000256" key="2">
    <source>
        <dbReference type="ARBA" id="ARBA00007448"/>
    </source>
</evidence>
<evidence type="ECO:0000256" key="8">
    <source>
        <dbReference type="ARBA" id="ARBA00022840"/>
    </source>
</evidence>
<evidence type="ECO:0000256" key="9">
    <source>
        <dbReference type="ARBA" id="ARBA00022989"/>
    </source>
</evidence>
<dbReference type="InterPro" id="IPR057495">
    <property type="entry name" value="AAA_lid_BCS1"/>
</dbReference>
<comment type="subcellular location">
    <subcellularLocation>
        <location evidence="1">Mitochondrion inner membrane</location>
        <topology evidence="1">Single-pass membrane protein</topology>
    </subcellularLocation>
</comment>
<dbReference type="EMBL" id="NCKU01006618">
    <property type="protein sequence ID" value="RWS03314.1"/>
    <property type="molecule type" value="Genomic_DNA"/>
</dbReference>
<keyword evidence="7" id="KW-0378">Hydrolase</keyword>
<dbReference type="InterPro" id="IPR050747">
    <property type="entry name" value="Mitochondrial_chaperone_BCS1"/>
</dbReference>
<organism evidence="20 21">
    <name type="scientific">Dinothrombium tinctorium</name>
    <dbReference type="NCBI Taxonomy" id="1965070"/>
    <lineage>
        <taxon>Eukaryota</taxon>
        <taxon>Metazoa</taxon>
        <taxon>Ecdysozoa</taxon>
        <taxon>Arthropoda</taxon>
        <taxon>Chelicerata</taxon>
        <taxon>Arachnida</taxon>
        <taxon>Acari</taxon>
        <taxon>Acariformes</taxon>
        <taxon>Trombidiformes</taxon>
        <taxon>Prostigmata</taxon>
        <taxon>Anystina</taxon>
        <taxon>Parasitengona</taxon>
        <taxon>Trombidioidea</taxon>
        <taxon>Trombidiidae</taxon>
        <taxon>Dinothrombium</taxon>
    </lineage>
</organism>
<dbReference type="EMBL" id="NCKU01005613">
    <property type="protein sequence ID" value="RWS04358.1"/>
    <property type="molecule type" value="Genomic_DNA"/>
</dbReference>
<evidence type="ECO:0000256" key="6">
    <source>
        <dbReference type="ARBA" id="ARBA00022792"/>
    </source>
</evidence>
<reference evidence="20" key="2">
    <citation type="submission" date="2018-11" db="EMBL/GenBank/DDBJ databases">
        <title>Trombidioid mite genomics.</title>
        <authorList>
            <person name="Dong X."/>
        </authorList>
    </citation>
    <scope>NUCLEOTIDE SEQUENCE</scope>
    <source>
        <strain evidence="20">UoL-WK</strain>
    </source>
</reference>
<keyword evidence="4" id="KW-0812">Transmembrane</keyword>
<evidence type="ECO:0000256" key="14">
    <source>
        <dbReference type="RuleBase" id="RU003651"/>
    </source>
</evidence>
<feature type="domain" description="BCS1 N-terminal" evidence="17">
    <location>
        <begin position="7"/>
        <end position="156"/>
    </location>
</feature>
<keyword evidence="5 14" id="KW-0547">Nucleotide-binding</keyword>
<keyword evidence="21" id="KW-1185">Reference proteome</keyword>
<evidence type="ECO:0000256" key="5">
    <source>
        <dbReference type="ARBA" id="ARBA00022741"/>
    </source>
</evidence>
<dbReference type="InterPro" id="IPR027417">
    <property type="entry name" value="P-loop_NTPase"/>
</dbReference>
<dbReference type="OrthoDB" id="10251412at2759"/>
<dbReference type="GO" id="GO:0016887">
    <property type="term" value="F:ATP hydrolysis activity"/>
    <property type="evidence" value="ECO:0007669"/>
    <property type="project" value="InterPro"/>
</dbReference>
<evidence type="ECO:0000256" key="3">
    <source>
        <dbReference type="ARBA" id="ARBA00016942"/>
    </source>
</evidence>
<feature type="domain" description="AAA+ ATPase" evidence="16">
    <location>
        <begin position="187"/>
        <end position="330"/>
    </location>
</feature>
<dbReference type="CDD" id="cd19510">
    <property type="entry name" value="RecA-like_BCS1"/>
    <property type="match status" value="1"/>
</dbReference>
<keyword evidence="6" id="KW-0999">Mitochondrion inner membrane</keyword>
<dbReference type="GO" id="GO:0005743">
    <property type="term" value="C:mitochondrial inner membrane"/>
    <property type="evidence" value="ECO:0007669"/>
    <property type="project" value="UniProtKB-SubCell"/>
</dbReference>
<evidence type="ECO:0000256" key="15">
    <source>
        <dbReference type="SAM" id="MobiDB-lite"/>
    </source>
</evidence>
<reference evidence="20 21" key="1">
    <citation type="journal article" date="2018" name="Gigascience">
        <title>Genomes of trombidid mites reveal novel predicted allergens and laterally-transferred genes associated with secondary metabolism.</title>
        <authorList>
            <person name="Dong X."/>
            <person name="Chaisiri K."/>
            <person name="Xia D."/>
            <person name="Armstrong S.D."/>
            <person name="Fang Y."/>
            <person name="Donnelly M.J."/>
            <person name="Kadowaki T."/>
            <person name="McGarry J.W."/>
            <person name="Darby A.C."/>
            <person name="Makepeace B.L."/>
        </authorList>
    </citation>
    <scope>NUCLEOTIDE SEQUENCE [LARGE SCALE GENOMIC DNA]</scope>
    <source>
        <strain evidence="20">UoL-WK</strain>
    </source>
</reference>
<gene>
    <name evidence="20" type="ORF">B4U79_02697</name>
    <name evidence="19" type="ORF">B4U79_07928</name>
    <name evidence="18" type="ORF">B4U79_12422</name>
</gene>
<comment type="caution">
    <text evidence="20">The sequence shown here is derived from an EMBL/GenBank/DDBJ whole genome shotgun (WGS) entry which is preliminary data.</text>
</comment>
<dbReference type="GO" id="GO:0005524">
    <property type="term" value="F:ATP binding"/>
    <property type="evidence" value="ECO:0007669"/>
    <property type="project" value="UniProtKB-KW"/>
</dbReference>
<keyword evidence="8 14" id="KW-0067">ATP-binding</keyword>
<dbReference type="Pfam" id="PF00004">
    <property type="entry name" value="AAA"/>
    <property type="match status" value="1"/>
</dbReference>
<evidence type="ECO:0000256" key="4">
    <source>
        <dbReference type="ARBA" id="ARBA00022692"/>
    </source>
</evidence>
<protein>
    <recommendedName>
        <fullName evidence="3">Mitochondrial chaperone BCS1</fullName>
    </recommendedName>
    <alternativeName>
        <fullName evidence="12">BCS1-like protein</fullName>
    </alternativeName>
</protein>
<sequence>MIENERFTLDGTKSVSIEVTNDDKGYEYLVKWLEAQPESKHIKHVEALISSGEDNETGETEPKRSLHPATGSTYLNLKGHLIHLQSTRFVTAFQHVRKTLKMTILGEDRQFLEDIVDQAAEAGEARDADKLTIYKSNGDTWENFGAPRRRRPLSTVFLDKGVGESLLKDLREFLDSKAWYEERGVPYRRGYLLYGPPGCGKTSLIKALASELNFAVCILNLSNKNMNDDALMELMCAIPAKSFVLLEDVDAVFKSREKAVDESEGDCCGGMGDNETSNKVTFSGLLNTIDGIGSSDGRIMFMTTNHVQRLDPALIRPGRVDRRQIIDYPSEDQQRQVFTRFYPDAEQSLVEDFISKMSESPKKRSVAEIQGLFMMYKYDPEEAVKTLNDELSLSL</sequence>
<comment type="catalytic activity">
    <reaction evidence="13">
        <text>ATP + H2O = ADP + phosphate + H(+)</text>
        <dbReference type="Rhea" id="RHEA:13065"/>
        <dbReference type="ChEBI" id="CHEBI:15377"/>
        <dbReference type="ChEBI" id="CHEBI:15378"/>
        <dbReference type="ChEBI" id="CHEBI:30616"/>
        <dbReference type="ChEBI" id="CHEBI:43474"/>
        <dbReference type="ChEBI" id="CHEBI:456216"/>
    </reaction>
    <physiologicalReaction direction="left-to-right" evidence="13">
        <dbReference type="Rhea" id="RHEA:13066"/>
    </physiologicalReaction>
</comment>
<keyword evidence="11" id="KW-0472">Membrane</keyword>
<dbReference type="SMART" id="SM01024">
    <property type="entry name" value="BCS1_N"/>
    <property type="match status" value="1"/>
</dbReference>
<name>A0A3S5WGQ6_9ACAR</name>
<evidence type="ECO:0000256" key="1">
    <source>
        <dbReference type="ARBA" id="ARBA00004434"/>
    </source>
</evidence>
<evidence type="ECO:0000259" key="17">
    <source>
        <dbReference type="SMART" id="SM01024"/>
    </source>
</evidence>
<evidence type="ECO:0000259" key="16">
    <source>
        <dbReference type="SMART" id="SM00382"/>
    </source>
</evidence>
<dbReference type="InterPro" id="IPR003960">
    <property type="entry name" value="ATPase_AAA_CS"/>
</dbReference>
<evidence type="ECO:0000313" key="19">
    <source>
        <dbReference type="EMBL" id="RWS04358.1"/>
    </source>
</evidence>
<dbReference type="SUPFAM" id="SSF52540">
    <property type="entry name" value="P-loop containing nucleoside triphosphate hydrolases"/>
    <property type="match status" value="1"/>
</dbReference>
<dbReference type="STRING" id="1965070.A0A3S5WGQ6"/>
<accession>A0A3S5WGQ6</accession>
<evidence type="ECO:0000256" key="12">
    <source>
        <dbReference type="ARBA" id="ARBA00032816"/>
    </source>
</evidence>
<dbReference type="InterPro" id="IPR003959">
    <property type="entry name" value="ATPase_AAA_core"/>
</dbReference>
<dbReference type="SMART" id="SM00382">
    <property type="entry name" value="AAA"/>
    <property type="match status" value="1"/>
</dbReference>
<evidence type="ECO:0000313" key="20">
    <source>
        <dbReference type="EMBL" id="RWS06972.1"/>
    </source>
</evidence>
<proteinExistence type="inferred from homology"/>
<dbReference type="Proteomes" id="UP000285301">
    <property type="component" value="Unassembled WGS sequence"/>
</dbReference>
<keyword evidence="10" id="KW-0496">Mitochondrion</keyword>
<feature type="region of interest" description="Disordered" evidence="15">
    <location>
        <begin position="49"/>
        <end position="70"/>
    </location>
</feature>
<comment type="similarity">
    <text evidence="2">Belongs to the AAA ATPase family. BCS1 subfamily.</text>
</comment>
<dbReference type="Gene3D" id="3.40.50.300">
    <property type="entry name" value="P-loop containing nucleotide triphosphate hydrolases"/>
    <property type="match status" value="1"/>
</dbReference>
<dbReference type="AlphaFoldDB" id="A0A3S5WGQ6"/>
<dbReference type="PROSITE" id="PS00674">
    <property type="entry name" value="AAA"/>
    <property type="match status" value="1"/>
</dbReference>
<dbReference type="InterPro" id="IPR014851">
    <property type="entry name" value="BCS1_N"/>
</dbReference>
<dbReference type="Pfam" id="PF08740">
    <property type="entry name" value="BCS1_N"/>
    <property type="match status" value="1"/>
</dbReference>
<keyword evidence="9" id="KW-1133">Transmembrane helix</keyword>
<dbReference type="PANTHER" id="PTHR23070">
    <property type="entry name" value="BCS1 AAA-TYPE ATPASE"/>
    <property type="match status" value="1"/>
</dbReference>
<evidence type="ECO:0000313" key="18">
    <source>
        <dbReference type="EMBL" id="RWS03314.1"/>
    </source>
</evidence>